<evidence type="ECO:0000313" key="3">
    <source>
        <dbReference type="Proteomes" id="UP001607303"/>
    </source>
</evidence>
<evidence type="ECO:0000313" key="2">
    <source>
        <dbReference type="EMBL" id="KAL2727706.1"/>
    </source>
</evidence>
<feature type="domain" description="UMA" evidence="1">
    <location>
        <begin position="154"/>
        <end position="206"/>
    </location>
</feature>
<dbReference type="PROSITE" id="PS51497">
    <property type="entry name" value="UMA"/>
    <property type="match status" value="1"/>
</dbReference>
<gene>
    <name evidence="2" type="ORF">V1477_016982</name>
</gene>
<reference evidence="2 3" key="1">
    <citation type="journal article" date="2024" name="Ann. Entomol. Soc. Am.">
        <title>Genomic analyses of the southern and eastern yellowjacket wasps (Hymenoptera: Vespidae) reveal evolutionary signatures of social life.</title>
        <authorList>
            <person name="Catto M.A."/>
            <person name="Caine P.B."/>
            <person name="Orr S.E."/>
            <person name="Hunt B.G."/>
            <person name="Goodisman M.A.D."/>
        </authorList>
    </citation>
    <scope>NUCLEOTIDE SEQUENCE [LARGE SCALE GENOMIC DNA]</scope>
    <source>
        <strain evidence="2">232</strain>
        <tissue evidence="2">Head and thorax</tissue>
    </source>
</reference>
<dbReference type="EMBL" id="JAYRBN010000100">
    <property type="protein sequence ID" value="KAL2727706.1"/>
    <property type="molecule type" value="Genomic_DNA"/>
</dbReference>
<dbReference type="Proteomes" id="UP001607303">
    <property type="component" value="Unassembled WGS sequence"/>
</dbReference>
<sequence>MIDKEVSQFYQEFPLLANSPLKGNVEWSVFKDESLLCSFSFIFFSVSTHALAYRRGMQFTSILRLSFIMSWFFGKKKHHKESPVESTEDLSSSNIENEFVNVERQAYPVPQNSQDGTPYPGGGLYPLISGASTYPTLPTDSTKQNQQGDTQHYLNGVPFKLCKQLENNMNNDFEIDRLRANEILSFIQRIEEQNLDYDFSHEKSVISEMNSTNDE</sequence>
<name>A0ABD2B4R8_VESMC</name>
<evidence type="ECO:0000259" key="1">
    <source>
        <dbReference type="PROSITE" id="PS51497"/>
    </source>
</evidence>
<protein>
    <recommendedName>
        <fullName evidence="1">UMA domain-containing protein</fullName>
    </recommendedName>
</protein>
<comment type="caution">
    <text evidence="2">The sequence shown here is derived from an EMBL/GenBank/DDBJ whole genome shotgun (WGS) entry which is preliminary data.</text>
</comment>
<keyword evidence="3" id="KW-1185">Reference proteome</keyword>
<accession>A0ABD2B4R8</accession>
<organism evidence="2 3">
    <name type="scientific">Vespula maculifrons</name>
    <name type="common">Eastern yellow jacket</name>
    <name type="synonym">Wasp</name>
    <dbReference type="NCBI Taxonomy" id="7453"/>
    <lineage>
        <taxon>Eukaryota</taxon>
        <taxon>Metazoa</taxon>
        <taxon>Ecdysozoa</taxon>
        <taxon>Arthropoda</taxon>
        <taxon>Hexapoda</taxon>
        <taxon>Insecta</taxon>
        <taxon>Pterygota</taxon>
        <taxon>Neoptera</taxon>
        <taxon>Endopterygota</taxon>
        <taxon>Hymenoptera</taxon>
        <taxon>Apocrita</taxon>
        <taxon>Aculeata</taxon>
        <taxon>Vespoidea</taxon>
        <taxon>Vespidae</taxon>
        <taxon>Vespinae</taxon>
        <taxon>Vespula</taxon>
    </lineage>
</organism>
<dbReference type="AlphaFoldDB" id="A0ABD2B4R8"/>
<proteinExistence type="predicted"/>
<dbReference type="InterPro" id="IPR023340">
    <property type="entry name" value="UMA"/>
</dbReference>